<evidence type="ECO:0000313" key="1">
    <source>
        <dbReference type="EMBL" id="KAE8975878.1"/>
    </source>
</evidence>
<organism evidence="3 5">
    <name type="scientific">Phytophthora rubi</name>
    <dbReference type="NCBI Taxonomy" id="129364"/>
    <lineage>
        <taxon>Eukaryota</taxon>
        <taxon>Sar</taxon>
        <taxon>Stramenopiles</taxon>
        <taxon>Oomycota</taxon>
        <taxon>Peronosporomycetes</taxon>
        <taxon>Peronosporales</taxon>
        <taxon>Peronosporaceae</taxon>
        <taxon>Phytophthora</taxon>
    </lineage>
</organism>
<reference evidence="3 5" key="1">
    <citation type="submission" date="2018-08" db="EMBL/GenBank/DDBJ databases">
        <title>Genomic investigation of the strawberry pathogen Phytophthora fragariae indicates pathogenicity is determined by transcriptional variation in three key races.</title>
        <authorList>
            <person name="Adams T.M."/>
            <person name="Armitage A.D."/>
            <person name="Sobczyk M.K."/>
            <person name="Bates H.J."/>
            <person name="Dunwell J.M."/>
            <person name="Nellist C.F."/>
            <person name="Harrison R.J."/>
        </authorList>
    </citation>
    <scope>NUCLEOTIDE SEQUENCE [LARGE SCALE GENOMIC DNA]</scope>
    <source>
        <strain evidence="2 4">SCRP249</strain>
        <strain evidence="1 6">SCRP324</strain>
        <strain evidence="3 5">SCRP333</strain>
    </source>
</reference>
<evidence type="ECO:0000313" key="4">
    <source>
        <dbReference type="Proteomes" id="UP000429607"/>
    </source>
</evidence>
<dbReference type="Proteomes" id="UP000435112">
    <property type="component" value="Unassembled WGS sequence"/>
</dbReference>
<dbReference type="Proteomes" id="UP000429607">
    <property type="component" value="Unassembled WGS sequence"/>
</dbReference>
<evidence type="ECO:0000313" key="6">
    <source>
        <dbReference type="Proteomes" id="UP000435112"/>
    </source>
</evidence>
<comment type="caution">
    <text evidence="3">The sequence shown here is derived from an EMBL/GenBank/DDBJ whole genome shotgun (WGS) entry which is preliminary data.</text>
</comment>
<accession>A0A6A4CDM2</accession>
<dbReference type="Proteomes" id="UP000434957">
    <property type="component" value="Unassembled WGS sequence"/>
</dbReference>
<evidence type="ECO:0000313" key="3">
    <source>
        <dbReference type="EMBL" id="KAE9286706.1"/>
    </source>
</evidence>
<sequence>MCSRHSPSNHTRCVAGHAAAGIALAWLHQALEAQVEPRDTLLTRCGGGAAHTCTCYCTCTTMLQPTYLHLIINNIVGIHPPDNICLELPLDALFVTFDEDCLSSRQCYAFGRPRLAFALRFRAFPKKSSSLT</sequence>
<protein>
    <submittedName>
        <fullName evidence="3">Uncharacterized protein</fullName>
    </submittedName>
</protein>
<dbReference type="OrthoDB" id="10503836at2759"/>
<dbReference type="EMBL" id="QXFU01003377">
    <property type="protein sequence ID" value="KAE8975878.1"/>
    <property type="molecule type" value="Genomic_DNA"/>
</dbReference>
<evidence type="ECO:0000313" key="5">
    <source>
        <dbReference type="Proteomes" id="UP000434957"/>
    </source>
</evidence>
<keyword evidence="5" id="KW-1185">Reference proteome</keyword>
<dbReference type="EMBL" id="QXFT01003350">
    <property type="protein sequence ID" value="KAE9286706.1"/>
    <property type="molecule type" value="Genomic_DNA"/>
</dbReference>
<name>A0A6A4CDM2_9STRA</name>
<dbReference type="EMBL" id="QXFV01003384">
    <property type="protein sequence ID" value="KAE8977234.1"/>
    <property type="molecule type" value="Genomic_DNA"/>
</dbReference>
<gene>
    <name evidence="2" type="ORF">PR001_g25185</name>
    <name evidence="1" type="ORF">PR002_g25473</name>
    <name evidence="3" type="ORF">PR003_g26241</name>
</gene>
<evidence type="ECO:0000313" key="2">
    <source>
        <dbReference type="EMBL" id="KAE8977234.1"/>
    </source>
</evidence>
<proteinExistence type="predicted"/>
<dbReference type="AlphaFoldDB" id="A0A6A4CDM2"/>